<dbReference type="Proteomes" id="UP000294530">
    <property type="component" value="Unassembled WGS sequence"/>
</dbReference>
<dbReference type="GeneID" id="94352674"/>
<keyword evidence="1" id="KW-0732">Signal</keyword>
<gene>
    <name evidence="2" type="ORF">CCR75_008956</name>
</gene>
<feature type="chain" id="PRO_5037823370" description="RxLR effector protein" evidence="1">
    <location>
        <begin position="21"/>
        <end position="183"/>
    </location>
</feature>
<evidence type="ECO:0008006" key="4">
    <source>
        <dbReference type="Google" id="ProtNLM"/>
    </source>
</evidence>
<reference evidence="2 3" key="1">
    <citation type="journal article" date="2021" name="Genome Biol.">
        <title>AFLAP: assembly-free linkage analysis pipeline using k-mers from genome sequencing data.</title>
        <authorList>
            <person name="Fletcher K."/>
            <person name="Zhang L."/>
            <person name="Gil J."/>
            <person name="Han R."/>
            <person name="Cavanaugh K."/>
            <person name="Michelmore R."/>
        </authorList>
    </citation>
    <scope>NUCLEOTIDE SEQUENCE [LARGE SCALE GENOMIC DNA]</scope>
    <source>
        <strain evidence="2 3">SF5</strain>
    </source>
</reference>
<evidence type="ECO:0000256" key="1">
    <source>
        <dbReference type="SAM" id="SignalP"/>
    </source>
</evidence>
<sequence length="183" mass="21470">MRVHVVLLYLTLYGVITTLALHASDELSPNSLSNRFLRVDSTVHEIASFKGPSDRSTEARSTTPFRTFYQNTLYGFAKSLHLKPKWTLSLSYLLREHDETNMVRRFTEYLTHHHQFSFKVKEKLIKKLVNKLRHHHELTNLKAILLKLQDEPKSSAAAALLLQRIHHIENGLFRKFWHVMKEI</sequence>
<keyword evidence="3" id="KW-1185">Reference proteome</keyword>
<evidence type="ECO:0000313" key="3">
    <source>
        <dbReference type="Proteomes" id="UP000294530"/>
    </source>
</evidence>
<dbReference type="EMBL" id="SHOA02000005">
    <property type="protein sequence ID" value="TDH69430.1"/>
    <property type="molecule type" value="Genomic_DNA"/>
</dbReference>
<feature type="signal peptide" evidence="1">
    <location>
        <begin position="1"/>
        <end position="20"/>
    </location>
</feature>
<organism evidence="2 3">
    <name type="scientific">Bremia lactucae</name>
    <name type="common">Lettuce downy mildew</name>
    <dbReference type="NCBI Taxonomy" id="4779"/>
    <lineage>
        <taxon>Eukaryota</taxon>
        <taxon>Sar</taxon>
        <taxon>Stramenopiles</taxon>
        <taxon>Oomycota</taxon>
        <taxon>Peronosporomycetes</taxon>
        <taxon>Peronosporales</taxon>
        <taxon>Peronosporaceae</taxon>
        <taxon>Bremia</taxon>
    </lineage>
</organism>
<evidence type="ECO:0000313" key="2">
    <source>
        <dbReference type="EMBL" id="TDH69430.1"/>
    </source>
</evidence>
<dbReference type="AlphaFoldDB" id="A0A976FMK2"/>
<dbReference type="RefSeq" id="XP_067818929.1">
    <property type="nucleotide sequence ID" value="XM_067967003.1"/>
</dbReference>
<comment type="caution">
    <text evidence="2">The sequence shown here is derived from an EMBL/GenBank/DDBJ whole genome shotgun (WGS) entry which is preliminary data.</text>
</comment>
<proteinExistence type="predicted"/>
<name>A0A976FMK2_BRELC</name>
<accession>A0A976FMK2</accession>
<protein>
    <recommendedName>
        <fullName evidence="4">RxLR effector protein</fullName>
    </recommendedName>
</protein>
<dbReference type="KEGG" id="blac:94352674"/>